<feature type="domain" description="FtsX extracellular" evidence="2">
    <location>
        <begin position="58"/>
        <end position="153"/>
    </location>
</feature>
<dbReference type="EMBL" id="JACHBR010000001">
    <property type="protein sequence ID" value="MBB5628057.1"/>
    <property type="molecule type" value="Genomic_DNA"/>
</dbReference>
<comment type="caution">
    <text evidence="3">The sequence shown here is derived from an EMBL/GenBank/DDBJ whole genome shotgun (WGS) entry which is preliminary data.</text>
</comment>
<dbReference type="Pfam" id="PF18075">
    <property type="entry name" value="FtsX_ECD"/>
    <property type="match status" value="1"/>
</dbReference>
<evidence type="ECO:0000313" key="4">
    <source>
        <dbReference type="Proteomes" id="UP000588112"/>
    </source>
</evidence>
<dbReference type="RefSeq" id="WP_184612629.1">
    <property type="nucleotide sequence ID" value="NZ_BOOS01000015.1"/>
</dbReference>
<dbReference type="Gene3D" id="3.30.70.3040">
    <property type="match status" value="2"/>
</dbReference>
<gene>
    <name evidence="3" type="ORF">BJ981_003756</name>
</gene>
<keyword evidence="1" id="KW-0472">Membrane</keyword>
<evidence type="ECO:0000259" key="2">
    <source>
        <dbReference type="Pfam" id="PF18075"/>
    </source>
</evidence>
<dbReference type="AlphaFoldDB" id="A0A7W9DQY7"/>
<dbReference type="Proteomes" id="UP000588112">
    <property type="component" value="Unassembled WGS sequence"/>
</dbReference>
<evidence type="ECO:0000256" key="1">
    <source>
        <dbReference type="SAM" id="Phobius"/>
    </source>
</evidence>
<organism evidence="3 4">
    <name type="scientific">Sphaerisporangium krabiense</name>
    <dbReference type="NCBI Taxonomy" id="763782"/>
    <lineage>
        <taxon>Bacteria</taxon>
        <taxon>Bacillati</taxon>
        <taxon>Actinomycetota</taxon>
        <taxon>Actinomycetes</taxon>
        <taxon>Streptosporangiales</taxon>
        <taxon>Streptosporangiaceae</taxon>
        <taxon>Sphaerisporangium</taxon>
    </lineage>
</organism>
<dbReference type="InterPro" id="IPR040690">
    <property type="entry name" value="FtsX_ECD"/>
</dbReference>
<sequence>MGPEEVLESPGTRWSPVVPVVVVLLLVALGAGVWFVRRPPAGPLPPPDAPWPASGTATVYLCKENSALNTCGEDEATSAQRLAIERTLRGLPEVSAVRLKSRAEALEDFKASGMSDRLPWEVRETDMPESFAVNLTATGDFSRKVENMPGVSNIYVNGTNFWAGKTNVAVWLCPEKPVVKESRCVGRGAASASERTAVYQALSALDGVGPIYLEDRGHAAKNVMWVMETHPPGTTKPLPYIPETFHLLLDAPDAVARVERAVGHLPGVYDVGKETSH</sequence>
<accession>A0A7W9DQY7</accession>
<feature type="transmembrane region" description="Helical" evidence="1">
    <location>
        <begin position="17"/>
        <end position="36"/>
    </location>
</feature>
<proteinExistence type="predicted"/>
<protein>
    <recommendedName>
        <fullName evidence="2">FtsX extracellular domain-containing protein</fullName>
    </recommendedName>
</protein>
<keyword evidence="1" id="KW-1133">Transmembrane helix</keyword>
<keyword evidence="1" id="KW-0812">Transmembrane</keyword>
<reference evidence="3 4" key="1">
    <citation type="submission" date="2020-08" db="EMBL/GenBank/DDBJ databases">
        <title>Sequencing the genomes of 1000 actinobacteria strains.</title>
        <authorList>
            <person name="Klenk H.-P."/>
        </authorList>
    </citation>
    <scope>NUCLEOTIDE SEQUENCE [LARGE SCALE GENOMIC DNA]</scope>
    <source>
        <strain evidence="3 4">DSM 45790</strain>
    </source>
</reference>
<keyword evidence="4" id="KW-1185">Reference proteome</keyword>
<evidence type="ECO:0000313" key="3">
    <source>
        <dbReference type="EMBL" id="MBB5628057.1"/>
    </source>
</evidence>
<name>A0A7W9DQY7_9ACTN</name>